<gene>
    <name evidence="2" type="ORF">SAMN05421872_103334</name>
</gene>
<proteinExistence type="predicted"/>
<evidence type="ECO:0000259" key="1">
    <source>
        <dbReference type="Pfam" id="PF07730"/>
    </source>
</evidence>
<dbReference type="AlphaFoldDB" id="A0A1G6NRW5"/>
<organism evidence="2 3">
    <name type="scientific">Nocardioides lianchengensis</name>
    <dbReference type="NCBI Taxonomy" id="1045774"/>
    <lineage>
        <taxon>Bacteria</taxon>
        <taxon>Bacillati</taxon>
        <taxon>Actinomycetota</taxon>
        <taxon>Actinomycetes</taxon>
        <taxon>Propionibacteriales</taxon>
        <taxon>Nocardioidaceae</taxon>
        <taxon>Nocardioides</taxon>
    </lineage>
</organism>
<sequence>MHDGLGPALAGIRLGLQGARNLLADHPDAGLELLAHLQGEVDLAVEAVRSLDHQLSGIRSGSAPGTGLIGTGP</sequence>
<evidence type="ECO:0000313" key="2">
    <source>
        <dbReference type="EMBL" id="SDC69915.1"/>
    </source>
</evidence>
<dbReference type="Pfam" id="PF07730">
    <property type="entry name" value="HisKA_3"/>
    <property type="match status" value="1"/>
</dbReference>
<reference evidence="2 3" key="1">
    <citation type="submission" date="2016-10" db="EMBL/GenBank/DDBJ databases">
        <authorList>
            <person name="de Groot N.N."/>
        </authorList>
    </citation>
    <scope>NUCLEOTIDE SEQUENCE [LARGE SCALE GENOMIC DNA]</scope>
    <source>
        <strain evidence="2 3">CGMCC 4.6858</strain>
    </source>
</reference>
<dbReference type="EMBL" id="FMZM01000003">
    <property type="protein sequence ID" value="SDC69915.1"/>
    <property type="molecule type" value="Genomic_DNA"/>
</dbReference>
<keyword evidence="2" id="KW-0418">Kinase</keyword>
<dbReference type="Gene3D" id="1.20.5.1930">
    <property type="match status" value="1"/>
</dbReference>
<dbReference type="InterPro" id="IPR011712">
    <property type="entry name" value="Sig_transdc_His_kin_sub3_dim/P"/>
</dbReference>
<dbReference type="GO" id="GO:0046983">
    <property type="term" value="F:protein dimerization activity"/>
    <property type="evidence" value="ECO:0007669"/>
    <property type="project" value="InterPro"/>
</dbReference>
<dbReference type="GO" id="GO:0016020">
    <property type="term" value="C:membrane"/>
    <property type="evidence" value="ECO:0007669"/>
    <property type="project" value="InterPro"/>
</dbReference>
<evidence type="ECO:0000313" key="3">
    <source>
        <dbReference type="Proteomes" id="UP000199034"/>
    </source>
</evidence>
<feature type="domain" description="Signal transduction histidine kinase subgroup 3 dimerisation and phosphoacceptor" evidence="1">
    <location>
        <begin position="1"/>
        <end position="55"/>
    </location>
</feature>
<keyword evidence="3" id="KW-1185">Reference proteome</keyword>
<protein>
    <submittedName>
        <fullName evidence="2">Histidine kinase</fullName>
    </submittedName>
</protein>
<dbReference type="STRING" id="1045774.SAMN05421872_103334"/>
<dbReference type="Proteomes" id="UP000199034">
    <property type="component" value="Unassembled WGS sequence"/>
</dbReference>
<dbReference type="GO" id="GO:0000155">
    <property type="term" value="F:phosphorelay sensor kinase activity"/>
    <property type="evidence" value="ECO:0007669"/>
    <property type="project" value="InterPro"/>
</dbReference>
<dbReference type="RefSeq" id="WP_211752778.1">
    <property type="nucleotide sequence ID" value="NZ_FMZM01000003.1"/>
</dbReference>
<accession>A0A1G6NRW5</accession>
<name>A0A1G6NRW5_9ACTN</name>
<keyword evidence="2" id="KW-0808">Transferase</keyword>